<dbReference type="GO" id="GO:0003677">
    <property type="term" value="F:DNA binding"/>
    <property type="evidence" value="ECO:0007669"/>
    <property type="project" value="UniProtKB-KW"/>
</dbReference>
<organism evidence="5 6">
    <name type="scientific">Lysinibacillus odysseyi 34hs-1 = NBRC 100172</name>
    <dbReference type="NCBI Taxonomy" id="1220589"/>
    <lineage>
        <taxon>Bacteria</taxon>
        <taxon>Bacillati</taxon>
        <taxon>Bacillota</taxon>
        <taxon>Bacilli</taxon>
        <taxon>Bacillales</taxon>
        <taxon>Bacillaceae</taxon>
        <taxon>Lysinibacillus</taxon>
    </lineage>
</organism>
<dbReference type="Proteomes" id="UP000030437">
    <property type="component" value="Unassembled WGS sequence"/>
</dbReference>
<comment type="caution">
    <text evidence="5">The sequence shown here is derived from an EMBL/GenBank/DDBJ whole genome shotgun (WGS) entry which is preliminary data.</text>
</comment>
<name>A0A0A3IFH3_9BACI</name>
<dbReference type="AlphaFoldDB" id="A0A0A3IFH3"/>
<evidence type="ECO:0000259" key="4">
    <source>
        <dbReference type="PROSITE" id="PS50995"/>
    </source>
</evidence>
<keyword evidence="1" id="KW-0805">Transcription regulation</keyword>
<dbReference type="STRING" id="1220589.CD32_19660"/>
<dbReference type="eggNOG" id="COG1846">
    <property type="taxonomic scope" value="Bacteria"/>
</dbReference>
<gene>
    <name evidence="5" type="ORF">CD32_19660</name>
</gene>
<proteinExistence type="predicted"/>
<dbReference type="PROSITE" id="PS50995">
    <property type="entry name" value="HTH_MARR_2"/>
    <property type="match status" value="1"/>
</dbReference>
<evidence type="ECO:0000313" key="6">
    <source>
        <dbReference type="Proteomes" id="UP000030437"/>
    </source>
</evidence>
<dbReference type="SUPFAM" id="SSF46785">
    <property type="entry name" value="Winged helix' DNA-binding domain"/>
    <property type="match status" value="1"/>
</dbReference>
<evidence type="ECO:0000256" key="2">
    <source>
        <dbReference type="ARBA" id="ARBA00023125"/>
    </source>
</evidence>
<dbReference type="PANTHER" id="PTHR42756:SF1">
    <property type="entry name" value="TRANSCRIPTIONAL REPRESSOR OF EMRAB OPERON"/>
    <property type="match status" value="1"/>
</dbReference>
<dbReference type="Pfam" id="PF12802">
    <property type="entry name" value="MarR_2"/>
    <property type="match status" value="1"/>
</dbReference>
<dbReference type="GO" id="GO:0003700">
    <property type="term" value="F:DNA-binding transcription factor activity"/>
    <property type="evidence" value="ECO:0007669"/>
    <property type="project" value="InterPro"/>
</dbReference>
<accession>A0A0A3IFH3</accession>
<dbReference type="SMART" id="SM00347">
    <property type="entry name" value="HTH_MARR"/>
    <property type="match status" value="1"/>
</dbReference>
<evidence type="ECO:0000313" key="5">
    <source>
        <dbReference type="EMBL" id="KGR81573.1"/>
    </source>
</evidence>
<dbReference type="PANTHER" id="PTHR42756">
    <property type="entry name" value="TRANSCRIPTIONAL REGULATOR, MARR"/>
    <property type="match status" value="1"/>
</dbReference>
<keyword evidence="3" id="KW-0804">Transcription</keyword>
<dbReference type="InterPro" id="IPR036388">
    <property type="entry name" value="WH-like_DNA-bd_sf"/>
</dbReference>
<reference evidence="5 6" key="1">
    <citation type="submission" date="2014-02" db="EMBL/GenBank/DDBJ databases">
        <title>Draft genome sequence of Lysinibacillus odysseyi NBRC 100172.</title>
        <authorList>
            <person name="Zhang F."/>
            <person name="Wang G."/>
            <person name="Zhang L."/>
        </authorList>
    </citation>
    <scope>NUCLEOTIDE SEQUENCE [LARGE SCALE GENOMIC DNA]</scope>
    <source>
        <strain evidence="5 6">NBRC 100172</strain>
    </source>
</reference>
<sequence length="146" mass="16709">MQKLEQQLCFEVYKAANQFTKLYAKTLQPFGLTYPQYLVILALGDEDNQTTSSLCDRLGLGIGTLNPVLQKLVEKGLLKKEPSKKDKRASYFSLTEAVKKLQPAIEQAIVEKLFCFDYLPTEGPILKERLQQLNEFLEMMNKEETV</sequence>
<dbReference type="InterPro" id="IPR036390">
    <property type="entry name" value="WH_DNA-bd_sf"/>
</dbReference>
<protein>
    <recommendedName>
        <fullName evidence="4">HTH marR-type domain-containing protein</fullName>
    </recommendedName>
</protein>
<keyword evidence="6" id="KW-1185">Reference proteome</keyword>
<keyword evidence="2" id="KW-0238">DNA-binding</keyword>
<evidence type="ECO:0000256" key="1">
    <source>
        <dbReference type="ARBA" id="ARBA00023015"/>
    </source>
</evidence>
<evidence type="ECO:0000256" key="3">
    <source>
        <dbReference type="ARBA" id="ARBA00023163"/>
    </source>
</evidence>
<dbReference type="Gene3D" id="1.10.10.10">
    <property type="entry name" value="Winged helix-like DNA-binding domain superfamily/Winged helix DNA-binding domain"/>
    <property type="match status" value="1"/>
</dbReference>
<dbReference type="EMBL" id="JPVP01000060">
    <property type="protein sequence ID" value="KGR81573.1"/>
    <property type="molecule type" value="Genomic_DNA"/>
</dbReference>
<dbReference type="InterPro" id="IPR000835">
    <property type="entry name" value="HTH_MarR-typ"/>
</dbReference>
<feature type="domain" description="HTH marR-type" evidence="4">
    <location>
        <begin position="5"/>
        <end position="142"/>
    </location>
</feature>